<dbReference type="Proteomes" id="UP000254082">
    <property type="component" value="Unassembled WGS sequence"/>
</dbReference>
<keyword evidence="2 3" id="KW-0732">Signal</keyword>
<accession>A0A380JG64</accession>
<dbReference type="EMBL" id="UHFA01000002">
    <property type="protein sequence ID" value="SUN37389.1"/>
    <property type="molecule type" value="Genomic_DNA"/>
</dbReference>
<sequence>MRKKIIATGMALLAAVTLVACGKSPDVTSNAQGTKIGNTIKIGVDMELTGAVSAYGTAENKGIKLAVDEINKAGGVDGKKLELVTKDNKSDNAESSTAATNLAVQNQVNAIIGPATSGAVSAASLNAQKTGVPLLSPSGTQDDLTVDSTSGKDKAKRFVFRTTFRDSFQGKVLAQYASENMQAKKVVLFYDNSSDYAKGIADQFKKSYKGQIVSTQTFVANDTDFQSALTAIKDKDYDLIVMPGYYTETGLITKQARDKGIDKPILGPDGFSDKTFIDLAGKKDASNVYYVSGYSTKADLSAKARDFIKAYQKKYGNEPNQFSALSYDSVYMIAAAAKGAKNSIELADNLAKLKNFVGVTGEMTIDNLHNPIKSAVMVKLDNGVETSADTVTIKK</sequence>
<keyword evidence="6" id="KW-1185">Reference proteome</keyword>
<dbReference type="PANTHER" id="PTHR30483">
    <property type="entry name" value="LEUCINE-SPECIFIC-BINDING PROTEIN"/>
    <property type="match status" value="1"/>
</dbReference>
<comment type="similarity">
    <text evidence="1">Belongs to the leucine-binding protein family.</text>
</comment>
<dbReference type="OrthoDB" id="9783240at2"/>
<dbReference type="InterPro" id="IPR028082">
    <property type="entry name" value="Peripla_BP_I"/>
</dbReference>
<name>A0A380JG64_STRDO</name>
<dbReference type="Gene3D" id="3.40.50.2300">
    <property type="match status" value="2"/>
</dbReference>
<dbReference type="PROSITE" id="PS51257">
    <property type="entry name" value="PROKAR_LIPOPROTEIN"/>
    <property type="match status" value="1"/>
</dbReference>
<evidence type="ECO:0000256" key="3">
    <source>
        <dbReference type="SAM" id="SignalP"/>
    </source>
</evidence>
<dbReference type="CDD" id="cd06347">
    <property type="entry name" value="PBP1_ABC_LivK_ligand_binding-like"/>
    <property type="match status" value="1"/>
</dbReference>
<protein>
    <submittedName>
        <fullName evidence="5">Branched-chain amino acid ABC transporter, amino acid-binding protein</fullName>
    </submittedName>
</protein>
<feature type="chain" id="PRO_5038905193" evidence="3">
    <location>
        <begin position="21"/>
        <end position="395"/>
    </location>
</feature>
<dbReference type="SUPFAM" id="SSF53822">
    <property type="entry name" value="Periplasmic binding protein-like I"/>
    <property type="match status" value="1"/>
</dbReference>
<feature type="signal peptide" evidence="3">
    <location>
        <begin position="1"/>
        <end position="20"/>
    </location>
</feature>
<proteinExistence type="inferred from homology"/>
<evidence type="ECO:0000313" key="6">
    <source>
        <dbReference type="Proteomes" id="UP000254082"/>
    </source>
</evidence>
<dbReference type="Pfam" id="PF13458">
    <property type="entry name" value="Peripla_BP_6"/>
    <property type="match status" value="1"/>
</dbReference>
<evidence type="ECO:0000256" key="2">
    <source>
        <dbReference type="ARBA" id="ARBA00022729"/>
    </source>
</evidence>
<gene>
    <name evidence="5" type="primary">braC</name>
    <name evidence="5" type="ORF">NCTC11391_02116</name>
</gene>
<evidence type="ECO:0000313" key="5">
    <source>
        <dbReference type="EMBL" id="SUN37389.1"/>
    </source>
</evidence>
<reference evidence="5 6" key="1">
    <citation type="submission" date="2018-06" db="EMBL/GenBank/DDBJ databases">
        <authorList>
            <consortium name="Pathogen Informatics"/>
            <person name="Doyle S."/>
        </authorList>
    </citation>
    <scope>NUCLEOTIDE SEQUENCE [LARGE SCALE GENOMIC DNA]</scope>
    <source>
        <strain evidence="6">NCTC 11391</strain>
    </source>
</reference>
<feature type="domain" description="Leucine-binding protein" evidence="4">
    <location>
        <begin position="39"/>
        <end position="382"/>
    </location>
</feature>
<dbReference type="InterPro" id="IPR028081">
    <property type="entry name" value="Leu-bd"/>
</dbReference>
<evidence type="ECO:0000259" key="4">
    <source>
        <dbReference type="Pfam" id="PF13458"/>
    </source>
</evidence>
<organism evidence="5 6">
    <name type="scientific">Streptococcus downei MFe28</name>
    <dbReference type="NCBI Taxonomy" id="764290"/>
    <lineage>
        <taxon>Bacteria</taxon>
        <taxon>Bacillati</taxon>
        <taxon>Bacillota</taxon>
        <taxon>Bacilli</taxon>
        <taxon>Lactobacillales</taxon>
        <taxon>Streptococcaceae</taxon>
        <taxon>Streptococcus</taxon>
    </lineage>
</organism>
<dbReference type="InterPro" id="IPR051010">
    <property type="entry name" value="BCAA_transport"/>
</dbReference>
<dbReference type="AlphaFoldDB" id="A0A380JG64"/>
<dbReference type="PANTHER" id="PTHR30483:SF6">
    <property type="entry name" value="PERIPLASMIC BINDING PROTEIN OF ABC TRANSPORTER FOR NATURAL AMINO ACIDS"/>
    <property type="match status" value="1"/>
</dbReference>
<evidence type="ECO:0000256" key="1">
    <source>
        <dbReference type="ARBA" id="ARBA00010062"/>
    </source>
</evidence>
<dbReference type="RefSeq" id="WP_019783052.1">
    <property type="nucleotide sequence ID" value="NZ_UHFA01000002.1"/>
</dbReference>